<dbReference type="Proteomes" id="UP000215545">
    <property type="component" value="Unassembled WGS sequence"/>
</dbReference>
<feature type="domain" description="ABC transporter" evidence="11">
    <location>
        <begin position="259"/>
        <end position="503"/>
    </location>
</feature>
<dbReference type="CDD" id="cd03215">
    <property type="entry name" value="ABC_Carb_Monos_II"/>
    <property type="match status" value="1"/>
</dbReference>
<dbReference type="SMART" id="SM00382">
    <property type="entry name" value="AAA"/>
    <property type="match status" value="2"/>
</dbReference>
<dbReference type="PROSITE" id="PS00211">
    <property type="entry name" value="ABC_TRANSPORTER_1"/>
    <property type="match status" value="1"/>
</dbReference>
<reference evidence="15" key="2">
    <citation type="submission" date="2017-03" db="EMBL/GenBank/DDBJ databases">
        <title>Bacillus sp. V-88(T) DSM27956, whole genome shotgun sequencing project.</title>
        <authorList>
            <person name="Dastager S.G."/>
            <person name="Neurgaonkar P.S."/>
            <person name="Dharne M.S."/>
        </authorList>
    </citation>
    <scope>NUCLEOTIDE SEQUENCE [LARGE SCALE GENOMIC DNA]</scope>
    <source>
        <strain evidence="15">DSM 25145</strain>
    </source>
</reference>
<dbReference type="Gene3D" id="3.40.50.300">
    <property type="entry name" value="P-loop containing nucleotide triphosphate hydrolases"/>
    <property type="match status" value="2"/>
</dbReference>
<accession>A0A1N6SWJ3</accession>
<keyword evidence="15" id="KW-1185">Reference proteome</keyword>
<feature type="domain" description="ABC transporter" evidence="11">
    <location>
        <begin position="9"/>
        <end position="248"/>
    </location>
</feature>
<evidence type="ECO:0000259" key="11">
    <source>
        <dbReference type="PROSITE" id="PS50893"/>
    </source>
</evidence>
<evidence type="ECO:0000256" key="7">
    <source>
        <dbReference type="ARBA" id="ARBA00022741"/>
    </source>
</evidence>
<name>A0A1N6SWJ3_9BACI</name>
<dbReference type="GO" id="GO:0005524">
    <property type="term" value="F:ATP binding"/>
    <property type="evidence" value="ECO:0007669"/>
    <property type="project" value="UniProtKB-KW"/>
</dbReference>
<dbReference type="GO" id="GO:0005886">
    <property type="term" value="C:plasma membrane"/>
    <property type="evidence" value="ECO:0007669"/>
    <property type="project" value="UniProtKB-SubCell"/>
</dbReference>
<dbReference type="GO" id="GO:0016887">
    <property type="term" value="F:ATP hydrolysis activity"/>
    <property type="evidence" value="ECO:0007669"/>
    <property type="project" value="InterPro"/>
</dbReference>
<proteinExistence type="predicted"/>
<evidence type="ECO:0000256" key="5">
    <source>
        <dbReference type="ARBA" id="ARBA00022597"/>
    </source>
</evidence>
<keyword evidence="4" id="KW-1003">Cell membrane</keyword>
<dbReference type="STRING" id="1017273.SAMN05443094_102551"/>
<evidence type="ECO:0000256" key="4">
    <source>
        <dbReference type="ARBA" id="ARBA00022475"/>
    </source>
</evidence>
<dbReference type="CDD" id="cd03216">
    <property type="entry name" value="ABC_Carb_Monos_I"/>
    <property type="match status" value="1"/>
</dbReference>
<dbReference type="InterPro" id="IPR050107">
    <property type="entry name" value="ABC_carbohydrate_import_ATPase"/>
</dbReference>
<dbReference type="GO" id="GO:0015749">
    <property type="term" value="P:monosaccharide transmembrane transport"/>
    <property type="evidence" value="ECO:0007669"/>
    <property type="project" value="UniProtKB-ARBA"/>
</dbReference>
<evidence type="ECO:0000256" key="1">
    <source>
        <dbReference type="ARBA" id="ARBA00004202"/>
    </source>
</evidence>
<keyword evidence="5" id="KW-0762">Sugar transport</keyword>
<reference evidence="12" key="3">
    <citation type="submission" date="2017-03" db="EMBL/GenBank/DDBJ databases">
        <authorList>
            <person name="Dastager S.G."/>
            <person name="Neurgaonkar P.S."/>
            <person name="Dharne M.S."/>
        </authorList>
    </citation>
    <scope>NUCLEOTIDE SEQUENCE</scope>
    <source>
        <strain evidence="12">DSM 25145</strain>
    </source>
</reference>
<sequence length="516" mass="56786">MAVHAGSLLELKGIKKSFNQNHVLKGIDLEVTAGEVHVLLGENGAGKSTLIKIMTGAYQKDAGEVYWEGKQVQVNNPVDAMNLGIATIYQELNVIPELKVYENIFLGREIKKGGKMSMIDHKKMKKEAERALGMLGQDPKIADQILGELGIGQQQLVEIAKALTLDAKLIIMDEPTASLSGSEVEQLYDCVEQLTERGIAIVFISHRLDEIRRMGDRITVLRDGYKIETLPVKTTETDHWIELMVGRSLDEKYPKKSFEPGREGFRVENLKVAGTEAPVDFSIHYGEIVGISGLVGAGRTELARAIFGADKREHGNLFIDGKQVKIKSPKDAIKAGMAFITEDRKSEGLLLDQPLDFNIGLANMKKFKNKSNLVNLKGIRDEADNYVKELKVRPSDIDLHARKLSGGNQQKVVIAKWLCTNAKVFIFDEPTRGIDVGAKVEVYRLMNQLVDNGAIVLMISSDLPEILGMCDRVLVMSEGRITADLPRNEATQERIMKAATGTADAAEKPLIAATGG</sequence>
<dbReference type="SUPFAM" id="SSF52540">
    <property type="entry name" value="P-loop containing nucleoside triphosphate hydrolases"/>
    <property type="match status" value="2"/>
</dbReference>
<evidence type="ECO:0000313" key="12">
    <source>
        <dbReference type="EMBL" id="OXS79437.1"/>
    </source>
</evidence>
<dbReference type="InterPro" id="IPR017871">
    <property type="entry name" value="ABC_transporter-like_CS"/>
</dbReference>
<evidence type="ECO:0000313" key="15">
    <source>
        <dbReference type="Proteomes" id="UP000215545"/>
    </source>
</evidence>
<keyword evidence="3" id="KW-0813">Transport</keyword>
<evidence type="ECO:0000313" key="14">
    <source>
        <dbReference type="Proteomes" id="UP000186385"/>
    </source>
</evidence>
<protein>
    <submittedName>
        <fullName evidence="12">D-xylose ABC transporter ATP-binding protein</fullName>
    </submittedName>
    <submittedName>
        <fullName evidence="13">Monosaccharide ABC transporter ATP-binding protein, CUT2 family</fullName>
    </submittedName>
</protein>
<keyword evidence="9" id="KW-1278">Translocase</keyword>
<dbReference type="OrthoDB" id="9771863at2"/>
<gene>
    <name evidence="12" type="ORF">B1B05_06635</name>
    <name evidence="13" type="ORF">SAMN05443094_102551</name>
</gene>
<keyword evidence="8 13" id="KW-0067">ATP-binding</keyword>
<keyword evidence="6" id="KW-0677">Repeat</keyword>
<dbReference type="FunFam" id="3.40.50.300:FF:000127">
    <property type="entry name" value="Ribose import ATP-binding protein RbsA"/>
    <property type="match status" value="1"/>
</dbReference>
<keyword evidence="7" id="KW-0547">Nucleotide-binding</keyword>
<evidence type="ECO:0000256" key="2">
    <source>
        <dbReference type="ARBA" id="ARBA00004533"/>
    </source>
</evidence>
<dbReference type="EMBL" id="FTLX01000002">
    <property type="protein sequence ID" value="SIQ45493.1"/>
    <property type="molecule type" value="Genomic_DNA"/>
</dbReference>
<evidence type="ECO:0000256" key="8">
    <source>
        <dbReference type="ARBA" id="ARBA00022840"/>
    </source>
</evidence>
<reference evidence="13 14" key="1">
    <citation type="submission" date="2017-01" db="EMBL/GenBank/DDBJ databases">
        <authorList>
            <person name="Mah S.A."/>
            <person name="Swanson W.J."/>
            <person name="Moy G.W."/>
            <person name="Vacquier V.D."/>
        </authorList>
    </citation>
    <scope>NUCLEOTIDE SEQUENCE [LARGE SCALE GENOMIC DNA]</scope>
    <source>
        <strain evidence="13 14">NIO-1016</strain>
    </source>
</reference>
<dbReference type="PROSITE" id="PS50893">
    <property type="entry name" value="ABC_TRANSPORTER_2"/>
    <property type="match status" value="2"/>
</dbReference>
<evidence type="ECO:0000256" key="10">
    <source>
        <dbReference type="ARBA" id="ARBA00023136"/>
    </source>
</evidence>
<dbReference type="InterPro" id="IPR003439">
    <property type="entry name" value="ABC_transporter-like_ATP-bd"/>
</dbReference>
<evidence type="ECO:0000256" key="9">
    <source>
        <dbReference type="ARBA" id="ARBA00022967"/>
    </source>
</evidence>
<dbReference type="Pfam" id="PF00005">
    <property type="entry name" value="ABC_tran"/>
    <property type="match status" value="2"/>
</dbReference>
<evidence type="ECO:0000313" key="13">
    <source>
        <dbReference type="EMBL" id="SIQ45493.1"/>
    </source>
</evidence>
<evidence type="ECO:0000256" key="3">
    <source>
        <dbReference type="ARBA" id="ARBA00022448"/>
    </source>
</evidence>
<dbReference type="AlphaFoldDB" id="A0A1N6SWJ3"/>
<dbReference type="Proteomes" id="UP000186385">
    <property type="component" value="Unassembled WGS sequence"/>
</dbReference>
<dbReference type="PANTHER" id="PTHR43790:SF3">
    <property type="entry name" value="D-ALLOSE IMPORT ATP-BINDING PROTEIN ALSA-RELATED"/>
    <property type="match status" value="1"/>
</dbReference>
<dbReference type="RefSeq" id="WP_045850454.1">
    <property type="nucleotide sequence ID" value="NZ_FTLX01000002.1"/>
</dbReference>
<dbReference type="InterPro" id="IPR027417">
    <property type="entry name" value="P-loop_NTPase"/>
</dbReference>
<organism evidence="13 14">
    <name type="scientific">Domibacillus enclensis</name>
    <dbReference type="NCBI Taxonomy" id="1017273"/>
    <lineage>
        <taxon>Bacteria</taxon>
        <taxon>Bacillati</taxon>
        <taxon>Bacillota</taxon>
        <taxon>Bacilli</taxon>
        <taxon>Bacillales</taxon>
        <taxon>Bacillaceae</taxon>
        <taxon>Domibacillus</taxon>
    </lineage>
</organism>
<dbReference type="PANTHER" id="PTHR43790">
    <property type="entry name" value="CARBOHYDRATE TRANSPORT ATP-BINDING PROTEIN MG119-RELATED"/>
    <property type="match status" value="1"/>
</dbReference>
<evidence type="ECO:0000256" key="6">
    <source>
        <dbReference type="ARBA" id="ARBA00022737"/>
    </source>
</evidence>
<dbReference type="FunFam" id="3.40.50.300:FF:000126">
    <property type="entry name" value="Galactose/methyl galactoside import ATP-binding protein MglA"/>
    <property type="match status" value="1"/>
</dbReference>
<comment type="subcellular location">
    <subcellularLocation>
        <location evidence="2">Cell inner membrane</location>
    </subcellularLocation>
    <subcellularLocation>
        <location evidence="1">Cell membrane</location>
        <topology evidence="1">Peripheral membrane protein</topology>
    </subcellularLocation>
</comment>
<keyword evidence="10" id="KW-0472">Membrane</keyword>
<dbReference type="EMBL" id="MWSK01000002">
    <property type="protein sequence ID" value="OXS79437.1"/>
    <property type="molecule type" value="Genomic_DNA"/>
</dbReference>
<dbReference type="InterPro" id="IPR003593">
    <property type="entry name" value="AAA+_ATPase"/>
</dbReference>